<organism evidence="1 2">
    <name type="scientific">Cyanomargarita calcarea GSE-NOS-MK-12-04C</name>
    <dbReference type="NCBI Taxonomy" id="2839659"/>
    <lineage>
        <taxon>Bacteria</taxon>
        <taxon>Bacillati</taxon>
        <taxon>Cyanobacteriota</taxon>
        <taxon>Cyanophyceae</taxon>
        <taxon>Nostocales</taxon>
        <taxon>Cyanomargaritaceae</taxon>
        <taxon>Cyanomargarita</taxon>
    </lineage>
</organism>
<reference evidence="1" key="1">
    <citation type="submission" date="2021-05" db="EMBL/GenBank/DDBJ databases">
        <authorList>
            <person name="Pietrasiak N."/>
            <person name="Ward R."/>
            <person name="Stajich J.E."/>
            <person name="Kurbessoian T."/>
        </authorList>
    </citation>
    <scope>NUCLEOTIDE SEQUENCE</scope>
    <source>
        <strain evidence="1">GSE-NOS-MK-12-04C</strain>
    </source>
</reference>
<dbReference type="AlphaFoldDB" id="A0A951QNA8"/>
<evidence type="ECO:0000313" key="1">
    <source>
        <dbReference type="EMBL" id="MBW4667690.1"/>
    </source>
</evidence>
<reference evidence="1" key="2">
    <citation type="journal article" date="2022" name="Microbiol. Resour. Announc.">
        <title>Metagenome Sequencing to Explore Phylogenomics of Terrestrial Cyanobacteria.</title>
        <authorList>
            <person name="Ward R.D."/>
            <person name="Stajich J.E."/>
            <person name="Johansen J.R."/>
            <person name="Huntemann M."/>
            <person name="Clum A."/>
            <person name="Foster B."/>
            <person name="Foster B."/>
            <person name="Roux S."/>
            <person name="Palaniappan K."/>
            <person name="Varghese N."/>
            <person name="Mukherjee S."/>
            <person name="Reddy T.B.K."/>
            <person name="Daum C."/>
            <person name="Copeland A."/>
            <person name="Chen I.A."/>
            <person name="Ivanova N.N."/>
            <person name="Kyrpides N.C."/>
            <person name="Shapiro N."/>
            <person name="Eloe-Fadrosh E.A."/>
            <person name="Pietrasiak N."/>
        </authorList>
    </citation>
    <scope>NUCLEOTIDE SEQUENCE</scope>
    <source>
        <strain evidence="1">GSE-NOS-MK-12-04C</strain>
    </source>
</reference>
<accession>A0A951QNA8</accession>
<dbReference type="Proteomes" id="UP000729701">
    <property type="component" value="Unassembled WGS sequence"/>
</dbReference>
<protein>
    <submittedName>
        <fullName evidence="1">Uncharacterized protein</fullName>
    </submittedName>
</protein>
<dbReference type="EMBL" id="JAHHGZ010000008">
    <property type="protein sequence ID" value="MBW4667690.1"/>
    <property type="molecule type" value="Genomic_DNA"/>
</dbReference>
<gene>
    <name evidence="1" type="ORF">KME60_09690</name>
</gene>
<sequence length="72" mass="8209">MSSYQFNNEISLAEQAEGLGRKALKLGLIASFVVHHFPDSWEFYIPNEKQSEALSPEQAYLKLKKILEKSPL</sequence>
<name>A0A951QNA8_9CYAN</name>
<comment type="caution">
    <text evidence="1">The sequence shown here is derived from an EMBL/GenBank/DDBJ whole genome shotgun (WGS) entry which is preliminary data.</text>
</comment>
<proteinExistence type="predicted"/>
<evidence type="ECO:0000313" key="2">
    <source>
        <dbReference type="Proteomes" id="UP000729701"/>
    </source>
</evidence>